<comment type="similarity">
    <text evidence="1 3">Belongs to the EXO70 family.</text>
</comment>
<dbReference type="PANTHER" id="PTHR12542:SF90">
    <property type="entry name" value="EXOCYST COMPLEX COMPONENT EXO70I"/>
    <property type="match status" value="1"/>
</dbReference>
<dbReference type="Gene3D" id="1.20.1280.170">
    <property type="entry name" value="Exocyst complex component Exo70"/>
    <property type="match status" value="1"/>
</dbReference>
<dbReference type="InterPro" id="IPR016159">
    <property type="entry name" value="Cullin_repeat-like_dom_sf"/>
</dbReference>
<gene>
    <name evidence="6" type="ORF">O6P43_019025</name>
</gene>
<keyword evidence="7" id="KW-1185">Reference proteome</keyword>
<comment type="function">
    <text evidence="3">Component of the exocyst complex.</text>
</comment>
<organism evidence="6 7">
    <name type="scientific">Quillaja saponaria</name>
    <name type="common">Soap bark tree</name>
    <dbReference type="NCBI Taxonomy" id="32244"/>
    <lineage>
        <taxon>Eukaryota</taxon>
        <taxon>Viridiplantae</taxon>
        <taxon>Streptophyta</taxon>
        <taxon>Embryophyta</taxon>
        <taxon>Tracheophyta</taxon>
        <taxon>Spermatophyta</taxon>
        <taxon>Magnoliopsida</taxon>
        <taxon>eudicotyledons</taxon>
        <taxon>Gunneridae</taxon>
        <taxon>Pentapetalae</taxon>
        <taxon>rosids</taxon>
        <taxon>fabids</taxon>
        <taxon>Fabales</taxon>
        <taxon>Quillajaceae</taxon>
        <taxon>Quillaja</taxon>
    </lineage>
</organism>
<evidence type="ECO:0000256" key="4">
    <source>
        <dbReference type="SAM" id="MobiDB-lite"/>
    </source>
</evidence>
<evidence type="ECO:0000256" key="2">
    <source>
        <dbReference type="ARBA" id="ARBA00022448"/>
    </source>
</evidence>
<reference evidence="6" key="1">
    <citation type="journal article" date="2023" name="Science">
        <title>Elucidation of the pathway for biosynthesis of saponin adjuvants from the soapbark tree.</title>
        <authorList>
            <person name="Reed J."/>
            <person name="Orme A."/>
            <person name="El-Demerdash A."/>
            <person name="Owen C."/>
            <person name="Martin L.B.B."/>
            <person name="Misra R.C."/>
            <person name="Kikuchi S."/>
            <person name="Rejzek M."/>
            <person name="Martin A.C."/>
            <person name="Harkess A."/>
            <person name="Leebens-Mack J."/>
            <person name="Louveau T."/>
            <person name="Stephenson M.J."/>
            <person name="Osbourn A."/>
        </authorList>
    </citation>
    <scope>NUCLEOTIDE SEQUENCE</scope>
    <source>
        <strain evidence="6">S10</strain>
    </source>
</reference>
<feature type="region of interest" description="Disordered" evidence="4">
    <location>
        <begin position="61"/>
        <end position="91"/>
    </location>
</feature>
<accession>A0AAD7LJP2</accession>
<keyword evidence="2 3" id="KW-0813">Transport</keyword>
<dbReference type="Pfam" id="PF03081">
    <property type="entry name" value="Exo70_C"/>
    <property type="match status" value="1"/>
</dbReference>
<dbReference type="AlphaFoldDB" id="A0AAD7LJP2"/>
<evidence type="ECO:0000256" key="1">
    <source>
        <dbReference type="ARBA" id="ARBA00006756"/>
    </source>
</evidence>
<evidence type="ECO:0000313" key="6">
    <source>
        <dbReference type="EMBL" id="KAJ7958270.1"/>
    </source>
</evidence>
<keyword evidence="3" id="KW-0268">Exocytosis</keyword>
<dbReference type="SUPFAM" id="SSF74788">
    <property type="entry name" value="Cullin repeat-like"/>
    <property type="match status" value="1"/>
</dbReference>
<dbReference type="GO" id="GO:0006887">
    <property type="term" value="P:exocytosis"/>
    <property type="evidence" value="ECO:0007669"/>
    <property type="project" value="UniProtKB-KW"/>
</dbReference>
<dbReference type="GO" id="GO:0000145">
    <property type="term" value="C:exocyst"/>
    <property type="evidence" value="ECO:0007669"/>
    <property type="project" value="InterPro"/>
</dbReference>
<proteinExistence type="inferred from homology"/>
<dbReference type="KEGG" id="qsa:O6P43_019025"/>
<feature type="domain" description="Exocyst complex subunit Exo70 C-terminal" evidence="5">
    <location>
        <begin position="261"/>
        <end position="436"/>
    </location>
</feature>
<protein>
    <recommendedName>
        <fullName evidence="3">Exocyst subunit Exo70 family protein</fullName>
    </recommendedName>
</protein>
<dbReference type="InterPro" id="IPR004140">
    <property type="entry name" value="Exo70"/>
</dbReference>
<dbReference type="InterPro" id="IPR046364">
    <property type="entry name" value="Exo70_C"/>
</dbReference>
<dbReference type="PANTHER" id="PTHR12542">
    <property type="entry name" value="EXOCYST COMPLEX PROTEIN EXO70"/>
    <property type="match status" value="1"/>
</dbReference>
<sequence>MIKTLNPYCPAKIAEIMVRCRPIAPKPESAARSMNDEGSSLSEKIKQSPCLSKLWPQLLARPTRTRKRGRSPVIPSSQKDRGRINKSISQEGEPVIQRLQEVVEFISRTKATDQYGAQRLRETLTTLKALYETEVDAMRFEGLLDEALLNMQDEYESILQQIRHKNIGDQSQQLAGNETDEEGNTASDLGSELQVEVLRRISETLAANDCLDICIDIYIKVRYRRAAKALMKLNPDYLRTYTPEEIDEMEWESLETAIALWIKHFELAVKKVIVSEKKLCNQVLSKIMDGVVWPECFVKISDKIMAVFFRFGEGFARSSKEPQKLFKLLDMFDSLEKLKPEFAEVFDGEAGADICTRFRELEKLLVHASSKLFWEFGLQIEGTSDGFPPPQDGSVPKLVRYAINYLKFLAADHYSSAMAKVLRTEHIWKAGILSNSETDDNLLKDGHFQYHGSPSKKHRIETVALQGQNSDPCICNEHVLRKSYTSPEKLQGLVGQVFDGGYVKVRRRGSTDRMVGRSSASAEEEIKGFRRFQIKC</sequence>
<dbReference type="EMBL" id="JARAOO010000008">
    <property type="protein sequence ID" value="KAJ7958270.1"/>
    <property type="molecule type" value="Genomic_DNA"/>
</dbReference>
<dbReference type="Proteomes" id="UP001163823">
    <property type="component" value="Chromosome 8"/>
</dbReference>
<name>A0AAD7LJP2_QUISA</name>
<dbReference type="GO" id="GO:0005546">
    <property type="term" value="F:phosphatidylinositol-4,5-bisphosphate binding"/>
    <property type="evidence" value="ECO:0007669"/>
    <property type="project" value="InterPro"/>
</dbReference>
<evidence type="ECO:0000259" key="5">
    <source>
        <dbReference type="Pfam" id="PF03081"/>
    </source>
</evidence>
<comment type="caution">
    <text evidence="6">The sequence shown here is derived from an EMBL/GenBank/DDBJ whole genome shotgun (WGS) entry which is preliminary data.</text>
</comment>
<keyword evidence="3" id="KW-0653">Protein transport</keyword>
<evidence type="ECO:0000313" key="7">
    <source>
        <dbReference type="Proteomes" id="UP001163823"/>
    </source>
</evidence>
<dbReference type="GO" id="GO:0015031">
    <property type="term" value="P:protein transport"/>
    <property type="evidence" value="ECO:0007669"/>
    <property type="project" value="UniProtKB-KW"/>
</dbReference>
<evidence type="ECO:0000256" key="3">
    <source>
        <dbReference type="RuleBase" id="RU365026"/>
    </source>
</evidence>